<keyword evidence="3" id="KW-1185">Reference proteome</keyword>
<organism evidence="2 3">
    <name type="scientific">Neurospora intermedia</name>
    <dbReference type="NCBI Taxonomy" id="5142"/>
    <lineage>
        <taxon>Eukaryota</taxon>
        <taxon>Fungi</taxon>
        <taxon>Dikarya</taxon>
        <taxon>Ascomycota</taxon>
        <taxon>Pezizomycotina</taxon>
        <taxon>Sordariomycetes</taxon>
        <taxon>Sordariomycetidae</taxon>
        <taxon>Sordariales</taxon>
        <taxon>Sordariaceae</taxon>
        <taxon>Neurospora</taxon>
    </lineage>
</organism>
<protein>
    <submittedName>
        <fullName evidence="2">Uncharacterized protein</fullName>
    </submittedName>
</protein>
<accession>A0ABR3D327</accession>
<proteinExistence type="predicted"/>
<feature type="region of interest" description="Disordered" evidence="1">
    <location>
        <begin position="183"/>
        <end position="205"/>
    </location>
</feature>
<sequence>MISPSIPKIEDETEHTGMIRRGREWRQHLLQALTQRTRLTPRRRLLLQLQSITLPTQLRSTGNQCTPSFAFFPQRFPLTHMVRPDGLYLHHDCATPSATGHRVAHNSGLTGKLVITEVGSIGGPVFGSIACSGGIYSPQPSLLRFLDLSSEPVYGTRMACGSAERIVPVRNFPARATCSNLHHPVTDGDIAGSTSGKTKPRAKEG</sequence>
<evidence type="ECO:0000313" key="2">
    <source>
        <dbReference type="EMBL" id="KAL0466707.1"/>
    </source>
</evidence>
<dbReference type="Proteomes" id="UP001451303">
    <property type="component" value="Unassembled WGS sequence"/>
</dbReference>
<reference evidence="2 3" key="1">
    <citation type="submission" date="2023-09" db="EMBL/GenBank/DDBJ databases">
        <title>Multi-omics analysis of a traditional fermented food reveals byproduct-associated fungal strains for waste-to-food upcycling.</title>
        <authorList>
            <consortium name="Lawrence Berkeley National Laboratory"/>
            <person name="Rekdal V.M."/>
            <person name="Villalobos-Escobedo J.M."/>
            <person name="Rodriguez-Valeron N."/>
            <person name="Garcia M.O."/>
            <person name="Vasquez D.P."/>
            <person name="Damayanti I."/>
            <person name="Sorensen P.M."/>
            <person name="Baidoo E.E."/>
            <person name="De Carvalho A.C."/>
            <person name="Riley R."/>
            <person name="Lipzen A."/>
            <person name="He G."/>
            <person name="Yan M."/>
            <person name="Haridas S."/>
            <person name="Daum C."/>
            <person name="Yoshinaga Y."/>
            <person name="Ng V."/>
            <person name="Grigoriev I.V."/>
            <person name="Munk R."/>
            <person name="Nuraida L."/>
            <person name="Wijaya C.H."/>
            <person name="Morales P.-C."/>
            <person name="Keasling J.D."/>
        </authorList>
    </citation>
    <scope>NUCLEOTIDE SEQUENCE [LARGE SCALE GENOMIC DNA]</scope>
    <source>
        <strain evidence="2 3">FGSC 2613</strain>
    </source>
</reference>
<evidence type="ECO:0000313" key="3">
    <source>
        <dbReference type="Proteomes" id="UP001451303"/>
    </source>
</evidence>
<comment type="caution">
    <text evidence="2">The sequence shown here is derived from an EMBL/GenBank/DDBJ whole genome shotgun (WGS) entry which is preliminary data.</text>
</comment>
<evidence type="ECO:0000256" key="1">
    <source>
        <dbReference type="SAM" id="MobiDB-lite"/>
    </source>
</evidence>
<dbReference type="EMBL" id="JAVLET010000012">
    <property type="protein sequence ID" value="KAL0466707.1"/>
    <property type="molecule type" value="Genomic_DNA"/>
</dbReference>
<gene>
    <name evidence="2" type="ORF">QR685DRAFT_575309</name>
</gene>
<name>A0ABR3D327_NEUIN</name>